<dbReference type="InterPro" id="IPR029028">
    <property type="entry name" value="Alpha/beta_knot_MTases"/>
</dbReference>
<name>A0A0N7JDA5_9CREN</name>
<organism evidence="7 9">
    <name type="scientific">Pyrodictium delaneyi</name>
    <dbReference type="NCBI Taxonomy" id="1273541"/>
    <lineage>
        <taxon>Archaea</taxon>
        <taxon>Thermoproteota</taxon>
        <taxon>Thermoprotei</taxon>
        <taxon>Desulfurococcales</taxon>
        <taxon>Pyrodictiaceae</taxon>
        <taxon>Pyrodictium</taxon>
    </lineage>
</organism>
<evidence type="ECO:0000256" key="1">
    <source>
        <dbReference type="ARBA" id="ARBA00022490"/>
    </source>
</evidence>
<evidence type="ECO:0000256" key="2">
    <source>
        <dbReference type="ARBA" id="ARBA00022603"/>
    </source>
</evidence>
<protein>
    <submittedName>
        <fullName evidence="7">Putative rRNA methylase</fullName>
    </submittedName>
</protein>
<keyword evidence="1" id="KW-0963">Cytoplasm</keyword>
<accession>A0A0N7JDA5</accession>
<reference evidence="7 9" key="1">
    <citation type="submission" date="2015-10" db="EMBL/GenBank/DDBJ databases">
        <title>Complete genome sequence of hyperthermophilic archaeon Pyrodictium delaneyi Su06.</title>
        <authorList>
            <person name="Jung J.-H."/>
            <person name="Lin J."/>
            <person name="Holden J.F."/>
            <person name="Park C.-S."/>
        </authorList>
    </citation>
    <scope>NUCLEOTIDE SEQUENCE [LARGE SCALE GENOMIC DNA]</scope>
    <source>
        <strain evidence="7 9">Su06</strain>
    </source>
</reference>
<dbReference type="KEGG" id="pdl:Pyrde_1606"/>
<dbReference type="EMBL" id="CP013011">
    <property type="protein sequence ID" value="ALL01649.1"/>
    <property type="molecule type" value="Genomic_DNA"/>
</dbReference>
<dbReference type="SUPFAM" id="SSF75217">
    <property type="entry name" value="alpha/beta knot"/>
    <property type="match status" value="1"/>
</dbReference>
<keyword evidence="10" id="KW-1185">Reference proteome</keyword>
<dbReference type="GO" id="GO:0008173">
    <property type="term" value="F:RNA methyltransferase activity"/>
    <property type="evidence" value="ECO:0007669"/>
    <property type="project" value="InterPro"/>
</dbReference>
<reference evidence="8 10" key="2">
    <citation type="submission" date="2017-05" db="EMBL/GenBank/DDBJ databases">
        <title>The draft genome of the hyperthermophilic archaeon 'Pyrodictium delaneyi strain Hulk', an iron and nitrate reducer, reveals the capacity for sulfate reduction.</title>
        <authorList>
            <person name="Demey L.M."/>
            <person name="Miller C."/>
            <person name="Manzella M."/>
            <person name="Reguera G."/>
            <person name="Kashefi K."/>
        </authorList>
    </citation>
    <scope>NUCLEOTIDE SEQUENCE [LARGE SCALE GENOMIC DNA]</scope>
    <source>
        <strain evidence="8 10">Hulk</strain>
    </source>
</reference>
<dbReference type="GeneID" id="26099945"/>
<dbReference type="Proteomes" id="UP000196694">
    <property type="component" value="Unassembled WGS sequence"/>
</dbReference>
<dbReference type="Proteomes" id="UP000058613">
    <property type="component" value="Chromosome"/>
</dbReference>
<keyword evidence="4" id="KW-0949">S-adenosyl-L-methionine</keyword>
<proteinExistence type="predicted"/>
<dbReference type="OrthoDB" id="15157at2157"/>
<dbReference type="GO" id="GO:0003723">
    <property type="term" value="F:RNA binding"/>
    <property type="evidence" value="ECO:0007669"/>
    <property type="project" value="InterPro"/>
</dbReference>
<dbReference type="Gene3D" id="3.40.1280.10">
    <property type="match status" value="1"/>
</dbReference>
<dbReference type="RefSeq" id="WP_055409785.1">
    <property type="nucleotide sequence ID" value="NZ_CP013011.1"/>
</dbReference>
<keyword evidence="3" id="KW-0808">Transferase</keyword>
<evidence type="ECO:0000313" key="7">
    <source>
        <dbReference type="EMBL" id="ALL01649.1"/>
    </source>
</evidence>
<dbReference type="PANTHER" id="PTHR42971:SF1">
    <property type="entry name" value="TRNA (CYTIDINE(34)-2'-O)-METHYLTRANSFERASE"/>
    <property type="match status" value="1"/>
</dbReference>
<feature type="domain" description="tRNA/rRNA methyltransferase SpoU type" evidence="6">
    <location>
        <begin position="3"/>
        <end position="140"/>
    </location>
</feature>
<keyword evidence="5" id="KW-0819">tRNA processing</keyword>
<dbReference type="InterPro" id="IPR029026">
    <property type="entry name" value="tRNA_m1G_MTases_N"/>
</dbReference>
<keyword evidence="2 7" id="KW-0489">Methyltransferase</keyword>
<sequence length="154" mass="17138">MKVNVIFYHPKNPQNLHDVAALAASIRADLYVIPRPGVDYKLEMLQQKARTRLHIVQSMEETVNAIGEAMYVVLETYGTKYLHEVEFSHERIVVVIGAEDYGIPQHVVEAIPEPKAVAKIPTVVQGMSYNVAASLAIALYEVVRGTQSGKPRNL</sequence>
<dbReference type="EMBL" id="NCQP01000002">
    <property type="protein sequence ID" value="OWJ55118.1"/>
    <property type="molecule type" value="Genomic_DNA"/>
</dbReference>
<dbReference type="InterPro" id="IPR016914">
    <property type="entry name" value="TrmL"/>
</dbReference>
<evidence type="ECO:0000256" key="3">
    <source>
        <dbReference type="ARBA" id="ARBA00022679"/>
    </source>
</evidence>
<dbReference type="AlphaFoldDB" id="A0A0N7JDA5"/>
<gene>
    <name evidence="8" type="ORF">Pdsh_05390</name>
    <name evidence="7" type="ORF">Pyrde_1606</name>
</gene>
<evidence type="ECO:0000313" key="8">
    <source>
        <dbReference type="EMBL" id="OWJ55118.1"/>
    </source>
</evidence>
<dbReference type="Pfam" id="PF00588">
    <property type="entry name" value="SpoU_methylase"/>
    <property type="match status" value="1"/>
</dbReference>
<evidence type="ECO:0000256" key="5">
    <source>
        <dbReference type="ARBA" id="ARBA00022694"/>
    </source>
</evidence>
<evidence type="ECO:0000313" key="9">
    <source>
        <dbReference type="Proteomes" id="UP000058613"/>
    </source>
</evidence>
<evidence type="ECO:0000313" key="10">
    <source>
        <dbReference type="Proteomes" id="UP000196694"/>
    </source>
</evidence>
<dbReference type="InterPro" id="IPR001537">
    <property type="entry name" value="SpoU_MeTrfase"/>
</dbReference>
<evidence type="ECO:0000256" key="4">
    <source>
        <dbReference type="ARBA" id="ARBA00022691"/>
    </source>
</evidence>
<evidence type="ECO:0000259" key="6">
    <source>
        <dbReference type="Pfam" id="PF00588"/>
    </source>
</evidence>
<dbReference type="PANTHER" id="PTHR42971">
    <property type="entry name" value="TRNA (CYTIDINE(34)-2'-O)-METHYLTRANSFERASE"/>
    <property type="match status" value="1"/>
</dbReference>
<dbReference type="GO" id="GO:0002130">
    <property type="term" value="P:wobble position ribose methylation"/>
    <property type="evidence" value="ECO:0007669"/>
    <property type="project" value="TreeGrafter"/>
</dbReference>